<reference evidence="4 5" key="1">
    <citation type="submission" date="2020-09" db="EMBL/GenBank/DDBJ databases">
        <title>Paenibacillus sp. strain PR3 16S rRNA gene Genome sequencing and assembly.</title>
        <authorList>
            <person name="Kim J."/>
        </authorList>
    </citation>
    <scope>NUCLEOTIDE SEQUENCE [LARGE SCALE GENOMIC DNA]</scope>
    <source>
        <strain evidence="4 5">PR3</strain>
    </source>
</reference>
<proteinExistence type="predicted"/>
<feature type="region of interest" description="Disordered" evidence="1">
    <location>
        <begin position="261"/>
        <end position="289"/>
    </location>
</feature>
<protein>
    <submittedName>
        <fullName evidence="4">DUF58 domain-containing protein</fullName>
    </submittedName>
</protein>
<feature type="transmembrane region" description="Helical" evidence="2">
    <location>
        <begin position="42"/>
        <end position="61"/>
    </location>
</feature>
<comment type="caution">
    <text evidence="4">The sequence shown here is derived from an EMBL/GenBank/DDBJ whole genome shotgun (WGS) entry which is preliminary data.</text>
</comment>
<evidence type="ECO:0000256" key="1">
    <source>
        <dbReference type="SAM" id="MobiDB-lite"/>
    </source>
</evidence>
<evidence type="ECO:0000259" key="3">
    <source>
        <dbReference type="Pfam" id="PF01882"/>
    </source>
</evidence>
<organism evidence="4 5">
    <name type="scientific">Paenibacillus terricola</name>
    <dbReference type="NCBI Taxonomy" id="2763503"/>
    <lineage>
        <taxon>Bacteria</taxon>
        <taxon>Bacillati</taxon>
        <taxon>Bacillota</taxon>
        <taxon>Bacilli</taxon>
        <taxon>Bacillales</taxon>
        <taxon>Paenibacillaceae</taxon>
        <taxon>Paenibacillus</taxon>
    </lineage>
</organism>
<feature type="compositionally biased region" description="Polar residues" evidence="1">
    <location>
        <begin position="1"/>
        <end position="14"/>
    </location>
</feature>
<accession>A0ABR8MZN5</accession>
<evidence type="ECO:0000256" key="2">
    <source>
        <dbReference type="SAM" id="Phobius"/>
    </source>
</evidence>
<dbReference type="InterPro" id="IPR002881">
    <property type="entry name" value="DUF58"/>
</dbReference>
<dbReference type="Proteomes" id="UP000609346">
    <property type="component" value="Unassembled WGS sequence"/>
</dbReference>
<evidence type="ECO:0000313" key="4">
    <source>
        <dbReference type="EMBL" id="MBD3921055.1"/>
    </source>
</evidence>
<feature type="transmembrane region" description="Helical" evidence="2">
    <location>
        <begin position="67"/>
        <end position="90"/>
    </location>
</feature>
<name>A0ABR8MZN5_9BACL</name>
<dbReference type="RefSeq" id="WP_191205355.1">
    <property type="nucleotide sequence ID" value="NZ_JACXZA010000005.1"/>
</dbReference>
<dbReference type="Pfam" id="PF01882">
    <property type="entry name" value="DUF58"/>
    <property type="match status" value="1"/>
</dbReference>
<keyword evidence="2" id="KW-1133">Transmembrane helix</keyword>
<keyword evidence="2" id="KW-0472">Membrane</keyword>
<feature type="domain" description="DUF58" evidence="3">
    <location>
        <begin position="282"/>
        <end position="417"/>
    </location>
</feature>
<gene>
    <name evidence="4" type="ORF">H8B09_19975</name>
</gene>
<sequence length="508" mass="55763">MNSGSIPRAASTTKVKGALNGTANKPKQGRLQQQPIYRTRRWMWTVLTAGWMFAVSAAAWRGQMPELFAAVLLSGIVVVGMLPVFVARVIGIEAFRMLSAPEAAAGGELQVTLTLRMRMPLPLLWVYVREECRNESGGQQRTVHYGHVGLPWQAREWKITYAIRELARGAYRYRPIEITIGDAFGLTAIKRVVPVRMANQDDKGKHENQEKQEGKDRMERASFLVLPDWSGHLEYPTGGSKSKTSAESRILETSAGGYVHGTERARPRQRTTVADRSGMQRQPYRPGDDARHIDWRAASRGGSWVTKRESASQPPALLLLLDTAAEAYDSNDYWFDAAAGYAAAQVRYAVSSGLSFRLLDSSEQTVSNGSGQQSSRLSAQREALERLARMKPTSTAASVAGKKGITSVESVLKREGISSGATFMLITAEWRSGEIGEQLAAYAASNGCRIEVHVLTANRLPSAAMRARQRDWESAGIRVVWVLMPDSSDIGQQTAIAEGGEGHERASQ</sequence>
<dbReference type="EMBL" id="JACXZA010000005">
    <property type="protein sequence ID" value="MBD3921055.1"/>
    <property type="molecule type" value="Genomic_DNA"/>
</dbReference>
<dbReference type="PANTHER" id="PTHR34351:SF2">
    <property type="entry name" value="DUF58 DOMAIN-CONTAINING PROTEIN"/>
    <property type="match status" value="1"/>
</dbReference>
<keyword evidence="2" id="KW-0812">Transmembrane</keyword>
<dbReference type="PANTHER" id="PTHR34351">
    <property type="entry name" value="SLR1927 PROTEIN-RELATED"/>
    <property type="match status" value="1"/>
</dbReference>
<evidence type="ECO:0000313" key="5">
    <source>
        <dbReference type="Proteomes" id="UP000609346"/>
    </source>
</evidence>
<feature type="compositionally biased region" description="Polar residues" evidence="1">
    <location>
        <begin position="21"/>
        <end position="32"/>
    </location>
</feature>
<feature type="region of interest" description="Disordered" evidence="1">
    <location>
        <begin position="1"/>
        <end position="32"/>
    </location>
</feature>
<keyword evidence="5" id="KW-1185">Reference proteome</keyword>